<evidence type="ECO:0000313" key="2">
    <source>
        <dbReference type="EMBL" id="RGP70530.1"/>
    </source>
</evidence>
<comment type="caution">
    <text evidence="2">The sequence shown here is derived from an EMBL/GenBank/DDBJ whole genome shotgun (WGS) entry which is preliminary data.</text>
</comment>
<protein>
    <submittedName>
        <fullName evidence="2">Uncharacterized protein</fullName>
    </submittedName>
</protein>
<evidence type="ECO:0000256" key="1">
    <source>
        <dbReference type="SAM" id="MobiDB-lite"/>
    </source>
</evidence>
<dbReference type="Proteomes" id="UP000266234">
    <property type="component" value="Unassembled WGS sequence"/>
</dbReference>
<proteinExistence type="predicted"/>
<name>A0A395SDS9_9HYPO</name>
<evidence type="ECO:0000313" key="3">
    <source>
        <dbReference type="Proteomes" id="UP000266234"/>
    </source>
</evidence>
<accession>A0A395SDS9</accession>
<dbReference type="OrthoDB" id="5106694at2759"/>
<feature type="region of interest" description="Disordered" evidence="1">
    <location>
        <begin position="200"/>
        <end position="225"/>
    </location>
</feature>
<sequence>MVFVQITAYFLSWRKTSMVASSSTLESPSALRNHYISVHETIPEERRSGRLNNVLQADMIRWYEALGANIPHNWTPRKAKVRGRSPEPQPRPSLISLLDPNPVAPIYGPNAGQQAENTPADIAAEVDVEQEDEFSVDGLGDSDLQDMVDAQLAAEILQPRAPSELTEVPEVPEFPMQVTREDFVGDSADEWNNGDEEIRAPGQLAEDEPQRTHLPSGRGGHGDARGLSRPVLSSKYTCAKTGHVASQCPVTIQQRQADKGEDAKKIAALQRELLEGVKKENASFKEALGKVLLHLAHLDTFMVGRYGGKEGEKAPEEGEMEVVEVVEEEEEEGEKGVVEEVVVEEDAEEDAEMVAEEE</sequence>
<gene>
    <name evidence="2" type="ORF">FLONG3_7402</name>
</gene>
<feature type="region of interest" description="Disordered" evidence="1">
    <location>
        <begin position="77"/>
        <end position="98"/>
    </location>
</feature>
<organism evidence="2 3">
    <name type="scientific">Fusarium longipes</name>
    <dbReference type="NCBI Taxonomy" id="694270"/>
    <lineage>
        <taxon>Eukaryota</taxon>
        <taxon>Fungi</taxon>
        <taxon>Dikarya</taxon>
        <taxon>Ascomycota</taxon>
        <taxon>Pezizomycotina</taxon>
        <taxon>Sordariomycetes</taxon>
        <taxon>Hypocreomycetidae</taxon>
        <taxon>Hypocreales</taxon>
        <taxon>Nectriaceae</taxon>
        <taxon>Fusarium</taxon>
    </lineage>
</organism>
<keyword evidence="3" id="KW-1185">Reference proteome</keyword>
<dbReference type="AlphaFoldDB" id="A0A395SDS9"/>
<dbReference type="EMBL" id="PXOG01000169">
    <property type="protein sequence ID" value="RGP70530.1"/>
    <property type="molecule type" value="Genomic_DNA"/>
</dbReference>
<reference evidence="2 3" key="1">
    <citation type="journal article" date="2018" name="PLoS Pathog.">
        <title>Evolution of structural diversity of trichothecenes, a family of toxins produced by plant pathogenic and entomopathogenic fungi.</title>
        <authorList>
            <person name="Proctor R.H."/>
            <person name="McCormick S.P."/>
            <person name="Kim H.S."/>
            <person name="Cardoza R.E."/>
            <person name="Stanley A.M."/>
            <person name="Lindo L."/>
            <person name="Kelly A."/>
            <person name="Brown D.W."/>
            <person name="Lee T."/>
            <person name="Vaughan M.M."/>
            <person name="Alexander N.J."/>
            <person name="Busman M."/>
            <person name="Gutierrez S."/>
        </authorList>
    </citation>
    <scope>NUCLEOTIDE SEQUENCE [LARGE SCALE GENOMIC DNA]</scope>
    <source>
        <strain evidence="2 3">NRRL 20695</strain>
    </source>
</reference>